<evidence type="ECO:0000313" key="4">
    <source>
        <dbReference type="Proteomes" id="UP000176420"/>
    </source>
</evidence>
<evidence type="ECO:0000313" key="3">
    <source>
        <dbReference type="EMBL" id="OGY88236.1"/>
    </source>
</evidence>
<proteinExistence type="predicted"/>
<evidence type="ECO:0000256" key="1">
    <source>
        <dbReference type="SAM" id="MobiDB-lite"/>
    </source>
</evidence>
<keyword evidence="2" id="KW-1133">Transmembrane helix</keyword>
<dbReference type="PANTHER" id="PTHR32309:SF13">
    <property type="entry name" value="FERRIC ENTEROBACTIN TRANSPORT PROTEIN FEPE"/>
    <property type="match status" value="1"/>
</dbReference>
<evidence type="ECO:0008006" key="5">
    <source>
        <dbReference type="Google" id="ProtNLM"/>
    </source>
</evidence>
<protein>
    <recommendedName>
        <fullName evidence="5">Polysaccharide chain length determinant N-terminal domain-containing protein</fullName>
    </recommendedName>
</protein>
<dbReference type="InterPro" id="IPR050445">
    <property type="entry name" value="Bact_polysacc_biosynth/exp"/>
</dbReference>
<evidence type="ECO:0000256" key="2">
    <source>
        <dbReference type="SAM" id="Phobius"/>
    </source>
</evidence>
<keyword evidence="2" id="KW-0812">Transmembrane</keyword>
<dbReference type="Proteomes" id="UP000176420">
    <property type="component" value="Unassembled WGS sequence"/>
</dbReference>
<gene>
    <name evidence="3" type="ORF">A2319_03535</name>
</gene>
<feature type="compositionally biased region" description="Basic and acidic residues" evidence="1">
    <location>
        <begin position="261"/>
        <end position="277"/>
    </location>
</feature>
<feature type="compositionally biased region" description="Polar residues" evidence="1">
    <location>
        <begin position="239"/>
        <end position="260"/>
    </location>
</feature>
<organism evidence="3 4">
    <name type="scientific">Candidatus Kerfeldbacteria bacterium RIFOXYB2_FULL_38_14</name>
    <dbReference type="NCBI Taxonomy" id="1798547"/>
    <lineage>
        <taxon>Bacteria</taxon>
        <taxon>Candidatus Kerfeldiibacteriota</taxon>
    </lineage>
</organism>
<comment type="caution">
    <text evidence="3">The sequence shown here is derived from an EMBL/GenBank/DDBJ whole genome shotgun (WGS) entry which is preliminary data.</text>
</comment>
<sequence>MENLAKKLSVIFGSGIVLALIVTGLLWLVLPHEYSSTMRVLVIQKYTLTDSYTAAKSAEKISKGLAGVIPASSFIDRVAETHQVDISALTSLPEKEKREEWKKKVGAQMIGDTSMLEVTAYDTNPQQAEKLVQAVAYVLVNEGNDYHGAGDTIELRVVDSPLTSTHTTRPNLLLYGSGAFILGLVAGVLIVFFSPSFYFAAGAVTAHDANKPRQQTPHPPKPRKIRSAADKPFPVPQITIPQNPSYQKSPNQPNVITAHNYQEKISRHTDADIPRGL</sequence>
<reference evidence="3 4" key="1">
    <citation type="journal article" date="2016" name="Nat. Commun.">
        <title>Thousands of microbial genomes shed light on interconnected biogeochemical processes in an aquifer system.</title>
        <authorList>
            <person name="Anantharaman K."/>
            <person name="Brown C.T."/>
            <person name="Hug L.A."/>
            <person name="Sharon I."/>
            <person name="Castelle C.J."/>
            <person name="Probst A.J."/>
            <person name="Thomas B.C."/>
            <person name="Singh A."/>
            <person name="Wilkins M.J."/>
            <person name="Karaoz U."/>
            <person name="Brodie E.L."/>
            <person name="Williams K.H."/>
            <person name="Hubbard S.S."/>
            <person name="Banfield J.F."/>
        </authorList>
    </citation>
    <scope>NUCLEOTIDE SEQUENCE [LARGE SCALE GENOMIC DNA]</scope>
</reference>
<dbReference type="GO" id="GO:0005886">
    <property type="term" value="C:plasma membrane"/>
    <property type="evidence" value="ECO:0007669"/>
    <property type="project" value="TreeGrafter"/>
</dbReference>
<feature type="transmembrane region" description="Helical" evidence="2">
    <location>
        <begin position="12"/>
        <end position="30"/>
    </location>
</feature>
<dbReference type="AlphaFoldDB" id="A0A1G2BHT4"/>
<dbReference type="EMBL" id="MHKI01000003">
    <property type="protein sequence ID" value="OGY88236.1"/>
    <property type="molecule type" value="Genomic_DNA"/>
</dbReference>
<accession>A0A1G2BHT4</accession>
<keyword evidence="2" id="KW-0472">Membrane</keyword>
<feature type="transmembrane region" description="Helical" evidence="2">
    <location>
        <begin position="172"/>
        <end position="193"/>
    </location>
</feature>
<dbReference type="PANTHER" id="PTHR32309">
    <property type="entry name" value="TYROSINE-PROTEIN KINASE"/>
    <property type="match status" value="1"/>
</dbReference>
<feature type="region of interest" description="Disordered" evidence="1">
    <location>
        <begin position="209"/>
        <end position="277"/>
    </location>
</feature>
<dbReference type="GO" id="GO:0004713">
    <property type="term" value="F:protein tyrosine kinase activity"/>
    <property type="evidence" value="ECO:0007669"/>
    <property type="project" value="TreeGrafter"/>
</dbReference>
<name>A0A1G2BHT4_9BACT</name>